<dbReference type="EMBL" id="CP002905">
    <property type="protein sequence ID" value="AEP85255.1"/>
    <property type="molecule type" value="Genomic_DNA"/>
</dbReference>
<feature type="compositionally biased region" description="Polar residues" evidence="1">
    <location>
        <begin position="25"/>
        <end position="37"/>
    </location>
</feature>
<dbReference type="HOGENOM" id="CLU_3340298_0_0_9"/>
<dbReference type="Proteomes" id="UP000002651">
    <property type="component" value="Chromosome"/>
</dbReference>
<proteinExistence type="predicted"/>
<organism evidence="2 3">
    <name type="scientific">Bacillus spizizenii (strain DSM 15029 / JCM 12233 / NBRC 101239 / NRRL B-23049 / TU-B-10)</name>
    <name type="common">Bacillus subtilis subsp. spizizenii</name>
    <dbReference type="NCBI Taxonomy" id="1052585"/>
    <lineage>
        <taxon>Bacteria</taxon>
        <taxon>Bacillati</taxon>
        <taxon>Bacillota</taxon>
        <taxon>Bacilli</taxon>
        <taxon>Bacillales</taxon>
        <taxon>Bacillaceae</taxon>
        <taxon>Bacillus</taxon>
    </lineage>
</organism>
<accession>G4NQU0</accession>
<feature type="region of interest" description="Disordered" evidence="1">
    <location>
        <begin position="17"/>
        <end position="37"/>
    </location>
</feature>
<evidence type="ECO:0000313" key="2">
    <source>
        <dbReference type="EMBL" id="AEP85255.1"/>
    </source>
</evidence>
<name>G4NQU0_BACS4</name>
<evidence type="ECO:0000256" key="1">
    <source>
        <dbReference type="SAM" id="MobiDB-lite"/>
    </source>
</evidence>
<sequence length="37" mass="3993">MKALTYQGKEHVELIPDPGCHYTSGPGTRYSSNANAV</sequence>
<dbReference type="STRING" id="1052585.GYO_0547"/>
<keyword evidence="3" id="KW-1185">Reference proteome</keyword>
<evidence type="ECO:0000313" key="3">
    <source>
        <dbReference type="Proteomes" id="UP000002651"/>
    </source>
</evidence>
<gene>
    <name evidence="2" type="ordered locus">GYO_0547</name>
</gene>
<dbReference type="AlphaFoldDB" id="G4NQU0"/>
<reference evidence="2 3" key="1">
    <citation type="journal article" date="2012" name="J. Bacteriol.">
        <title>Whole-genome sequences of Bacillus subtilis and close relatives.</title>
        <authorList>
            <person name="Earl A.M."/>
            <person name="Eppinger M."/>
            <person name="Fricke W.F."/>
            <person name="Rosovitz M.J."/>
            <person name="Rasko D.A."/>
            <person name="Daugherty S."/>
            <person name="Losick R."/>
            <person name="Kolter R."/>
            <person name="Ravel J."/>
        </authorList>
    </citation>
    <scope>NUCLEOTIDE SEQUENCE [LARGE SCALE GENOMIC DNA]</scope>
    <source>
        <strain evidence="3">DSM 15029 / JCM 12233 / NBRC 101239 / NRRL B-23049 / TU-B-10</strain>
    </source>
</reference>
<dbReference type="KEGG" id="bst:GYO_0547"/>
<protein>
    <submittedName>
        <fullName evidence="2">Uncharacterized protein</fullName>
    </submittedName>
</protein>